<name>A0A8X6PUU7_NEPPI</name>
<feature type="region of interest" description="Disordered" evidence="1">
    <location>
        <begin position="32"/>
        <end position="121"/>
    </location>
</feature>
<sequence>MLDSLVRVLRRVGWGTDLLRRNTVGLQRKIKAARAKRATGHAKRACSRLPKNPPAPPNIQSRRRRVGSHRPLRTRAERFSGRVHPSRTASWARGRRPHVRGAPSLASAEADDTGAERPRHWPTRFPLSSFTFF</sequence>
<proteinExistence type="predicted"/>
<gene>
    <name evidence="2" type="ORF">NPIL_198311</name>
</gene>
<organism evidence="2 3">
    <name type="scientific">Nephila pilipes</name>
    <name type="common">Giant wood spider</name>
    <name type="synonym">Nephila maculata</name>
    <dbReference type="NCBI Taxonomy" id="299642"/>
    <lineage>
        <taxon>Eukaryota</taxon>
        <taxon>Metazoa</taxon>
        <taxon>Ecdysozoa</taxon>
        <taxon>Arthropoda</taxon>
        <taxon>Chelicerata</taxon>
        <taxon>Arachnida</taxon>
        <taxon>Araneae</taxon>
        <taxon>Araneomorphae</taxon>
        <taxon>Entelegynae</taxon>
        <taxon>Araneoidea</taxon>
        <taxon>Nephilidae</taxon>
        <taxon>Nephila</taxon>
    </lineage>
</organism>
<comment type="caution">
    <text evidence="2">The sequence shown here is derived from an EMBL/GenBank/DDBJ whole genome shotgun (WGS) entry which is preliminary data.</text>
</comment>
<dbReference type="AlphaFoldDB" id="A0A8X6PUU7"/>
<evidence type="ECO:0000313" key="2">
    <source>
        <dbReference type="EMBL" id="GFT81869.1"/>
    </source>
</evidence>
<dbReference type="EMBL" id="BMAW01118854">
    <property type="protein sequence ID" value="GFT81869.1"/>
    <property type="molecule type" value="Genomic_DNA"/>
</dbReference>
<evidence type="ECO:0000313" key="3">
    <source>
        <dbReference type="Proteomes" id="UP000887013"/>
    </source>
</evidence>
<feature type="compositionally biased region" description="Basic residues" evidence="1">
    <location>
        <begin position="32"/>
        <end position="46"/>
    </location>
</feature>
<protein>
    <submittedName>
        <fullName evidence="2">Uncharacterized protein</fullName>
    </submittedName>
</protein>
<accession>A0A8X6PUU7</accession>
<dbReference type="Proteomes" id="UP000887013">
    <property type="component" value="Unassembled WGS sequence"/>
</dbReference>
<keyword evidence="3" id="KW-1185">Reference proteome</keyword>
<feature type="compositionally biased region" description="Basic residues" evidence="1">
    <location>
        <begin position="61"/>
        <end position="73"/>
    </location>
</feature>
<reference evidence="2" key="1">
    <citation type="submission" date="2020-08" db="EMBL/GenBank/DDBJ databases">
        <title>Multicomponent nature underlies the extraordinary mechanical properties of spider dragline silk.</title>
        <authorList>
            <person name="Kono N."/>
            <person name="Nakamura H."/>
            <person name="Mori M."/>
            <person name="Yoshida Y."/>
            <person name="Ohtoshi R."/>
            <person name="Malay A.D."/>
            <person name="Moran D.A.P."/>
            <person name="Tomita M."/>
            <person name="Numata K."/>
            <person name="Arakawa K."/>
        </authorList>
    </citation>
    <scope>NUCLEOTIDE SEQUENCE</scope>
</reference>
<evidence type="ECO:0000256" key="1">
    <source>
        <dbReference type="SAM" id="MobiDB-lite"/>
    </source>
</evidence>